<proteinExistence type="inferred from homology"/>
<evidence type="ECO:0000256" key="6">
    <source>
        <dbReference type="ARBA" id="ARBA00022490"/>
    </source>
</evidence>
<dbReference type="GO" id="GO:0005829">
    <property type="term" value="C:cytosol"/>
    <property type="evidence" value="ECO:0007669"/>
    <property type="project" value="UniProtKB-SubCell"/>
</dbReference>
<organism evidence="11 12">
    <name type="scientific">Brachionus plicatilis</name>
    <name type="common">Marine rotifer</name>
    <name type="synonym">Brachionus muelleri</name>
    <dbReference type="NCBI Taxonomy" id="10195"/>
    <lineage>
        <taxon>Eukaryota</taxon>
        <taxon>Metazoa</taxon>
        <taxon>Spiralia</taxon>
        <taxon>Gnathifera</taxon>
        <taxon>Rotifera</taxon>
        <taxon>Eurotatoria</taxon>
        <taxon>Monogononta</taxon>
        <taxon>Pseudotrocha</taxon>
        <taxon>Ploima</taxon>
        <taxon>Brachionidae</taxon>
        <taxon>Brachionus</taxon>
    </lineage>
</organism>
<keyword evidence="8" id="KW-0175">Coiled coil</keyword>
<dbReference type="PANTHER" id="PTHR21614:SF0">
    <property type="entry name" value="GEO08385P1"/>
    <property type="match status" value="1"/>
</dbReference>
<sequence>MNASKNLTSESDSDSISNNSQISSVTTGNNEEDDEKQRLIERILELQSTLEDLSNKVNEVKEENLKLKSENQILNGYMENLMNASNSFQSAWKKPDKQ</sequence>
<dbReference type="Gene3D" id="1.20.5.170">
    <property type="match status" value="1"/>
</dbReference>
<feature type="region of interest" description="Disordered" evidence="10">
    <location>
        <begin position="1"/>
        <end position="36"/>
    </location>
</feature>
<evidence type="ECO:0000256" key="5">
    <source>
        <dbReference type="ARBA" id="ARBA00010880"/>
    </source>
</evidence>
<comment type="function">
    <text evidence="1">Positive regulator of amino acid starvation-induced autophagy.</text>
</comment>
<comment type="caution">
    <text evidence="11">The sequence shown here is derived from an EMBL/GenBank/DDBJ whole genome shotgun (WGS) entry which is preliminary data.</text>
</comment>
<evidence type="ECO:0000313" key="11">
    <source>
        <dbReference type="EMBL" id="RNA23869.1"/>
    </source>
</evidence>
<dbReference type="EMBL" id="REGN01003201">
    <property type="protein sequence ID" value="RNA23869.1"/>
    <property type="molecule type" value="Genomic_DNA"/>
</dbReference>
<evidence type="ECO:0000313" key="12">
    <source>
        <dbReference type="Proteomes" id="UP000276133"/>
    </source>
</evidence>
<keyword evidence="9" id="KW-0472">Membrane</keyword>
<dbReference type="OrthoDB" id="2163284at2759"/>
<keyword evidence="12" id="KW-1185">Reference proteome</keyword>
<evidence type="ECO:0000256" key="10">
    <source>
        <dbReference type="SAM" id="MobiDB-lite"/>
    </source>
</evidence>
<evidence type="ECO:0000256" key="8">
    <source>
        <dbReference type="ARBA" id="ARBA00023054"/>
    </source>
</evidence>
<evidence type="ECO:0000256" key="1">
    <source>
        <dbReference type="ARBA" id="ARBA00002743"/>
    </source>
</evidence>
<protein>
    <submittedName>
        <fullName evidence="11">Short coiled-coil</fullName>
    </submittedName>
</protein>
<gene>
    <name evidence="11" type="ORF">BpHYR1_043763</name>
</gene>
<dbReference type="GO" id="GO:0005802">
    <property type="term" value="C:trans-Golgi network"/>
    <property type="evidence" value="ECO:0007669"/>
    <property type="project" value="TreeGrafter"/>
</dbReference>
<dbReference type="PANTHER" id="PTHR21614">
    <property type="entry name" value="SHORT COILED COIL PROTEIN"/>
    <property type="match status" value="1"/>
</dbReference>
<evidence type="ECO:0000256" key="4">
    <source>
        <dbReference type="ARBA" id="ARBA00004601"/>
    </source>
</evidence>
<comment type="subcellular location">
    <subcellularLocation>
        <location evidence="3">Cytoplasm</location>
        <location evidence="3">Cytosol</location>
    </subcellularLocation>
    <subcellularLocation>
        <location evidence="2">Golgi apparatus membrane</location>
        <topology evidence="2">Peripheral membrane protein</topology>
        <orientation evidence="2">Cytoplasmic side</orientation>
    </subcellularLocation>
    <subcellularLocation>
        <location evidence="4">Golgi apparatus</location>
        <location evidence="4">trans-Golgi network</location>
    </subcellularLocation>
</comment>
<keyword evidence="7" id="KW-0333">Golgi apparatus</keyword>
<reference evidence="11 12" key="1">
    <citation type="journal article" date="2018" name="Sci. Rep.">
        <title>Genomic signatures of local adaptation to the degree of environmental predictability in rotifers.</title>
        <authorList>
            <person name="Franch-Gras L."/>
            <person name="Hahn C."/>
            <person name="Garcia-Roger E.M."/>
            <person name="Carmona M.J."/>
            <person name="Serra M."/>
            <person name="Gomez A."/>
        </authorList>
    </citation>
    <scope>NUCLEOTIDE SEQUENCE [LARGE SCALE GENOMIC DNA]</scope>
    <source>
        <strain evidence="11">HYR1</strain>
    </source>
</reference>
<feature type="compositionally biased region" description="Low complexity" evidence="10">
    <location>
        <begin position="14"/>
        <end position="24"/>
    </location>
</feature>
<dbReference type="AlphaFoldDB" id="A0A3M7RK66"/>
<comment type="similarity">
    <text evidence="5">Belongs to the SCOC family.</text>
</comment>
<dbReference type="GO" id="GO:0000139">
    <property type="term" value="C:Golgi membrane"/>
    <property type="evidence" value="ECO:0007669"/>
    <property type="project" value="UniProtKB-SubCell"/>
</dbReference>
<keyword evidence="6" id="KW-0963">Cytoplasm</keyword>
<name>A0A3M7RK66_BRAPC</name>
<dbReference type="Proteomes" id="UP000276133">
    <property type="component" value="Unassembled WGS sequence"/>
</dbReference>
<dbReference type="InterPro" id="IPR019357">
    <property type="entry name" value="SCOC"/>
</dbReference>
<evidence type="ECO:0000256" key="9">
    <source>
        <dbReference type="ARBA" id="ARBA00023136"/>
    </source>
</evidence>
<evidence type="ECO:0000256" key="7">
    <source>
        <dbReference type="ARBA" id="ARBA00023034"/>
    </source>
</evidence>
<evidence type="ECO:0000256" key="2">
    <source>
        <dbReference type="ARBA" id="ARBA00004255"/>
    </source>
</evidence>
<evidence type="ECO:0000256" key="3">
    <source>
        <dbReference type="ARBA" id="ARBA00004514"/>
    </source>
</evidence>
<dbReference type="Pfam" id="PF10224">
    <property type="entry name" value="DUF2205"/>
    <property type="match status" value="1"/>
</dbReference>
<accession>A0A3M7RK66</accession>
<dbReference type="STRING" id="10195.A0A3M7RK66"/>